<sequence length="123" mass="14113">MDERFLFEDGADLQTQLQDALVSAYSCINEMVPLKERVCALTRDYKVRRAELTVAEREERKTPVSMIDAVVRGNPELADIEYELSLADAAFDANYEAILFHKKRADSIRDQIGREWADVRNAM</sequence>
<evidence type="ECO:0000313" key="2">
    <source>
        <dbReference type="EMBL" id="QTU84930.1"/>
    </source>
</evidence>
<reference evidence="2" key="2">
    <citation type="submission" date="2021-04" db="EMBL/GenBank/DDBJ databases">
        <title>Novel species in family Eggerthellaceae.</title>
        <authorList>
            <person name="Zhang G."/>
        </authorList>
    </citation>
    <scope>NUCLEOTIDE SEQUENCE</scope>
    <source>
        <strain evidence="2">Zg-886</strain>
    </source>
</reference>
<proteinExistence type="predicted"/>
<keyword evidence="3" id="KW-1185">Reference proteome</keyword>
<evidence type="ECO:0000313" key="4">
    <source>
        <dbReference type="Proteomes" id="UP000671910"/>
    </source>
</evidence>
<accession>A0A9E6MRN7</accession>
<dbReference type="Proteomes" id="UP000671910">
    <property type="component" value="Chromosome"/>
</dbReference>
<dbReference type="EMBL" id="CP072829">
    <property type="protein sequence ID" value="QTU84930.1"/>
    <property type="molecule type" value="Genomic_DNA"/>
</dbReference>
<dbReference type="KEGG" id="ebz:J7S26_03195"/>
<evidence type="ECO:0000313" key="3">
    <source>
        <dbReference type="Proteomes" id="UP000636394"/>
    </source>
</evidence>
<organism evidence="2 4">
    <name type="scientific">Xiamenia xianingshaonis</name>
    <dbReference type="NCBI Taxonomy" id="2682776"/>
    <lineage>
        <taxon>Bacteria</taxon>
        <taxon>Bacillati</taxon>
        <taxon>Actinomycetota</taxon>
        <taxon>Coriobacteriia</taxon>
        <taxon>Eggerthellales</taxon>
        <taxon>Eggerthellaceae</taxon>
        <taxon>Xiamenia</taxon>
    </lineage>
</organism>
<evidence type="ECO:0000313" key="1">
    <source>
        <dbReference type="EMBL" id="NHM14456.1"/>
    </source>
</evidence>
<dbReference type="AlphaFoldDB" id="A0A9E6MRN7"/>
<reference evidence="1 3" key="1">
    <citation type="submission" date="2019-11" db="EMBL/GenBank/DDBJ databases">
        <title>Eggerthellaceae novel genus isolated from the rectal contents of marmort.</title>
        <authorList>
            <person name="Zhang G."/>
        </authorList>
    </citation>
    <scope>NUCLEOTIDE SEQUENCE [LARGE SCALE GENOMIC DNA]</scope>
    <source>
        <strain evidence="3">zg-886</strain>
        <strain evidence="1">Zg-886</strain>
    </source>
</reference>
<protein>
    <submittedName>
        <fullName evidence="2">Uncharacterized protein</fullName>
    </submittedName>
</protein>
<dbReference type="RefSeq" id="WP_166339707.1">
    <property type="nucleotide sequence ID" value="NZ_CP072829.1"/>
</dbReference>
<dbReference type="EMBL" id="WPCR01000007">
    <property type="protein sequence ID" value="NHM14456.1"/>
    <property type="molecule type" value="Genomic_DNA"/>
</dbReference>
<gene>
    <name evidence="1" type="ORF">GMI68_06715</name>
    <name evidence="2" type="ORF">J7S26_03195</name>
</gene>
<name>A0A9E6MRN7_9ACTN</name>
<dbReference type="Proteomes" id="UP000636394">
    <property type="component" value="Unassembled WGS sequence"/>
</dbReference>